<dbReference type="InterPro" id="IPR038476">
    <property type="entry name" value="UvrC_RNase_H_dom_sf"/>
</dbReference>
<dbReference type="InterPro" id="IPR000305">
    <property type="entry name" value="GIY-YIG_endonuc"/>
</dbReference>
<evidence type="ECO:0000259" key="2">
    <source>
        <dbReference type="PROSITE" id="PS50165"/>
    </source>
</evidence>
<dbReference type="AlphaFoldDB" id="A0A0G1KFM7"/>
<feature type="domain" description="GIY-YIG" evidence="1">
    <location>
        <begin position="1"/>
        <end position="80"/>
    </location>
</feature>
<dbReference type="SUPFAM" id="SSF82771">
    <property type="entry name" value="GIY-YIG endonuclease"/>
    <property type="match status" value="1"/>
</dbReference>
<proteinExistence type="predicted"/>
<accession>A0A0G1KFM7</accession>
<dbReference type="InterPro" id="IPR001162">
    <property type="entry name" value="UvrC_RNase_H_dom"/>
</dbReference>
<dbReference type="PATRIC" id="fig|1618404.3.peg.299"/>
<dbReference type="InterPro" id="IPR047296">
    <property type="entry name" value="GIY-YIG_UvrC_Cho"/>
</dbReference>
<evidence type="ECO:0000313" key="4">
    <source>
        <dbReference type="Proteomes" id="UP000033861"/>
    </source>
</evidence>
<dbReference type="Gene3D" id="3.30.420.340">
    <property type="entry name" value="UvrC, RNAse H endonuclease domain"/>
    <property type="match status" value="1"/>
</dbReference>
<dbReference type="GO" id="GO:0009380">
    <property type="term" value="C:excinuclease repair complex"/>
    <property type="evidence" value="ECO:0007669"/>
    <property type="project" value="TreeGrafter"/>
</dbReference>
<dbReference type="Pfam" id="PF08459">
    <property type="entry name" value="UvrC_RNaseH_dom"/>
    <property type="match status" value="1"/>
</dbReference>
<name>A0A0G1KFM7_9BACT</name>
<comment type="caution">
    <text evidence="3">The sequence shown here is derived from an EMBL/GenBank/DDBJ whole genome shotgun (WGS) entry which is preliminary data.</text>
</comment>
<dbReference type="InterPro" id="IPR036876">
    <property type="entry name" value="UVR_dom_sf"/>
</dbReference>
<dbReference type="Gene3D" id="3.40.1440.10">
    <property type="entry name" value="GIY-YIG endonuclease"/>
    <property type="match status" value="1"/>
</dbReference>
<protein>
    <submittedName>
        <fullName evidence="3">Excinuclease ABC C subunit domain protein</fullName>
    </submittedName>
</protein>
<dbReference type="PROSITE" id="PS50164">
    <property type="entry name" value="GIY_YIG"/>
    <property type="match status" value="1"/>
</dbReference>
<dbReference type="GO" id="GO:0006289">
    <property type="term" value="P:nucleotide-excision repair"/>
    <property type="evidence" value="ECO:0007669"/>
    <property type="project" value="InterPro"/>
</dbReference>
<dbReference type="EMBL" id="LCHZ01000010">
    <property type="protein sequence ID" value="KKT46644.1"/>
    <property type="molecule type" value="Genomic_DNA"/>
</dbReference>
<evidence type="ECO:0000313" key="3">
    <source>
        <dbReference type="EMBL" id="KKT46644.1"/>
    </source>
</evidence>
<feature type="non-terminal residue" evidence="3">
    <location>
        <position position="1"/>
    </location>
</feature>
<dbReference type="SUPFAM" id="SSF46600">
    <property type="entry name" value="C-terminal UvrC-binding domain of UvrB"/>
    <property type="match status" value="1"/>
</dbReference>
<gene>
    <name evidence="3" type="ORF">UW35_C0010G0001</name>
</gene>
<organism evidence="3 4">
    <name type="scientific">Candidatus Collierbacteria bacterium GW2011_GWF2_44_15</name>
    <dbReference type="NCBI Taxonomy" id="1618404"/>
    <lineage>
        <taxon>Bacteria</taxon>
        <taxon>Candidatus Collieribacteriota</taxon>
    </lineage>
</organism>
<sequence length="415" mass="47598">SLPGVYIFEDDKGKPLYIGKSINLRSRIKQHLEGYRTAYTKAVHYVPLTKTLYFKTVFNDLEAIILESNYIKSYQPRYNDILKDNKSNLYIIFTDPPNIRILKTRSSDIRTLELDNYEKQVFGPYTSSNTATVLLKQIRRIFGYCLSPFNPTQRMCFNRHLGHCPGACDGTISRSEYNSHLGKIKKFLSGRFKTLKKQLTANIIKASKKLDFETALDNKNELLGLENTLTTQTTSLLLSLSDANDQLLKEIPKKLNHPLLTDPPIRIECFDLAHLMGESYVGSMAVFENCSPSKSEYRHFKVRQPDKSDPYAMRQIISRRLNHPEWGRPDLIVLDGGIPQLSVVSSVVPIGIPVITLAKQKEIIYFYDDLGAVTSRHLDLDDPVLNLFRFIRDEAHRFANTYHSRHKAKHLVSQD</sequence>
<dbReference type="Pfam" id="PF01541">
    <property type="entry name" value="GIY-YIG"/>
    <property type="match status" value="1"/>
</dbReference>
<dbReference type="PROSITE" id="PS50165">
    <property type="entry name" value="UVRC"/>
    <property type="match status" value="1"/>
</dbReference>
<dbReference type="Proteomes" id="UP000033861">
    <property type="component" value="Unassembled WGS sequence"/>
</dbReference>
<dbReference type="STRING" id="1618404.UW35_C0010G0001"/>
<dbReference type="PANTHER" id="PTHR30562">
    <property type="entry name" value="UVRC/OXIDOREDUCTASE"/>
    <property type="match status" value="1"/>
</dbReference>
<dbReference type="InterPro" id="IPR035901">
    <property type="entry name" value="GIY-YIG_endonuc_sf"/>
</dbReference>
<dbReference type="GO" id="GO:0009381">
    <property type="term" value="F:excinuclease ABC activity"/>
    <property type="evidence" value="ECO:0007669"/>
    <property type="project" value="InterPro"/>
</dbReference>
<evidence type="ECO:0000259" key="1">
    <source>
        <dbReference type="PROSITE" id="PS50164"/>
    </source>
</evidence>
<dbReference type="SMART" id="SM00465">
    <property type="entry name" value="GIYc"/>
    <property type="match status" value="1"/>
</dbReference>
<feature type="domain" description="UvrC family homology region profile" evidence="2">
    <location>
        <begin position="205"/>
        <end position="348"/>
    </location>
</feature>
<reference evidence="3 4" key="1">
    <citation type="journal article" date="2015" name="Nature">
        <title>rRNA introns, odd ribosomes, and small enigmatic genomes across a large radiation of phyla.</title>
        <authorList>
            <person name="Brown C.T."/>
            <person name="Hug L.A."/>
            <person name="Thomas B.C."/>
            <person name="Sharon I."/>
            <person name="Castelle C.J."/>
            <person name="Singh A."/>
            <person name="Wilkins M.J."/>
            <person name="Williams K.H."/>
            <person name="Banfield J.F."/>
        </authorList>
    </citation>
    <scope>NUCLEOTIDE SEQUENCE [LARGE SCALE GENOMIC DNA]</scope>
</reference>
<dbReference type="InterPro" id="IPR050066">
    <property type="entry name" value="UvrABC_protein_C"/>
</dbReference>
<dbReference type="PANTHER" id="PTHR30562:SF1">
    <property type="entry name" value="UVRABC SYSTEM PROTEIN C"/>
    <property type="match status" value="1"/>
</dbReference>
<dbReference type="CDD" id="cd10434">
    <property type="entry name" value="GIY-YIG_UvrC_Cho"/>
    <property type="match status" value="1"/>
</dbReference>